<protein>
    <recommendedName>
        <fullName evidence="3">histidine kinase</fullName>
        <ecNumber evidence="3">2.7.13.3</ecNumber>
    </recommendedName>
</protein>
<evidence type="ECO:0000256" key="11">
    <source>
        <dbReference type="ARBA" id="ARBA00022989"/>
    </source>
</evidence>
<evidence type="ECO:0000313" key="17">
    <source>
        <dbReference type="EMBL" id="NHN30864.1"/>
    </source>
</evidence>
<evidence type="ECO:0000256" key="9">
    <source>
        <dbReference type="ARBA" id="ARBA00022777"/>
    </source>
</evidence>
<proteinExistence type="predicted"/>
<evidence type="ECO:0000256" key="8">
    <source>
        <dbReference type="ARBA" id="ARBA00022741"/>
    </source>
</evidence>
<dbReference type="SUPFAM" id="SSF47384">
    <property type="entry name" value="Homodimeric domain of signal transducing histidine kinase"/>
    <property type="match status" value="1"/>
</dbReference>
<evidence type="ECO:0000256" key="7">
    <source>
        <dbReference type="ARBA" id="ARBA00022692"/>
    </source>
</evidence>
<evidence type="ECO:0000256" key="3">
    <source>
        <dbReference type="ARBA" id="ARBA00012438"/>
    </source>
</evidence>
<dbReference type="Gene3D" id="1.10.287.130">
    <property type="match status" value="1"/>
</dbReference>
<dbReference type="SMART" id="SM00387">
    <property type="entry name" value="HATPase_c"/>
    <property type="match status" value="1"/>
</dbReference>
<keyword evidence="13 14" id="KW-0472">Membrane</keyword>
<evidence type="ECO:0000256" key="4">
    <source>
        <dbReference type="ARBA" id="ARBA00022475"/>
    </source>
</evidence>
<organism evidence="17 18">
    <name type="scientific">Paenibacillus agricola</name>
    <dbReference type="NCBI Taxonomy" id="2716264"/>
    <lineage>
        <taxon>Bacteria</taxon>
        <taxon>Bacillati</taxon>
        <taxon>Bacillota</taxon>
        <taxon>Bacilli</taxon>
        <taxon>Bacillales</taxon>
        <taxon>Paenibacillaceae</taxon>
        <taxon>Paenibacillus</taxon>
    </lineage>
</organism>
<dbReference type="InterPro" id="IPR050398">
    <property type="entry name" value="HssS/ArlS-like"/>
</dbReference>
<dbReference type="Gene3D" id="3.30.565.10">
    <property type="entry name" value="Histidine kinase-like ATPase, C-terminal domain"/>
    <property type="match status" value="1"/>
</dbReference>
<dbReference type="PRINTS" id="PR00344">
    <property type="entry name" value="BCTRLSENSOR"/>
</dbReference>
<dbReference type="InterPro" id="IPR036890">
    <property type="entry name" value="HATPase_C_sf"/>
</dbReference>
<dbReference type="GO" id="GO:0016301">
    <property type="term" value="F:kinase activity"/>
    <property type="evidence" value="ECO:0007669"/>
    <property type="project" value="UniProtKB-KW"/>
</dbReference>
<dbReference type="Pfam" id="PF00672">
    <property type="entry name" value="HAMP"/>
    <property type="match status" value="1"/>
</dbReference>
<keyword evidence="7 14" id="KW-0812">Transmembrane</keyword>
<keyword evidence="4" id="KW-1003">Cell membrane</keyword>
<keyword evidence="10" id="KW-0067">ATP-binding</keyword>
<keyword evidence="8" id="KW-0547">Nucleotide-binding</keyword>
<dbReference type="SUPFAM" id="SSF55874">
    <property type="entry name" value="ATPase domain of HSP90 chaperone/DNA topoisomerase II/histidine kinase"/>
    <property type="match status" value="1"/>
</dbReference>
<accession>A0ABX0J9L8</accession>
<keyword evidence="9 17" id="KW-0418">Kinase</keyword>
<dbReference type="InterPro" id="IPR004358">
    <property type="entry name" value="Sig_transdc_His_kin-like_C"/>
</dbReference>
<dbReference type="InterPro" id="IPR005467">
    <property type="entry name" value="His_kinase_dom"/>
</dbReference>
<dbReference type="CDD" id="cd00075">
    <property type="entry name" value="HATPase"/>
    <property type="match status" value="1"/>
</dbReference>
<evidence type="ECO:0000259" key="15">
    <source>
        <dbReference type="PROSITE" id="PS50109"/>
    </source>
</evidence>
<feature type="transmembrane region" description="Helical" evidence="14">
    <location>
        <begin position="12"/>
        <end position="35"/>
    </location>
</feature>
<feature type="domain" description="Histidine kinase" evidence="15">
    <location>
        <begin position="268"/>
        <end position="488"/>
    </location>
</feature>
<keyword evidence="18" id="KW-1185">Reference proteome</keyword>
<feature type="domain" description="HAMP" evidence="16">
    <location>
        <begin position="201"/>
        <end position="253"/>
    </location>
</feature>
<dbReference type="InterPro" id="IPR003660">
    <property type="entry name" value="HAMP_dom"/>
</dbReference>
<evidence type="ECO:0000256" key="1">
    <source>
        <dbReference type="ARBA" id="ARBA00000085"/>
    </source>
</evidence>
<sequence>MSIKVRLLISYIAMLVVPILLFAIAVLVIGMVFVGDFKSVYKVDMKHHNPFKQVMEQQAAVLSDISLRSSSSPETLLDPKVVEELEGKLNRINMGLVIRKNEELAVVSARLEGSPALQVLPAYGNKDLDENRENTFKAYNHWFLYKQFDFIFTDQSQGSVFLVTDISFFEKYAIRYALLLLLSLFLILVLTNGLLTYLVSRSIIRPLRSLKQAAEHIGEGNLDYEVTTHSKDELGELSLAFEQMRRRLKDSVELQLQYEDNRKELLSNISHDLKTPVTSIKGYVEGILDGVAGADKLDKYLQTIYTKTVDMDRMIDELFLFSKLDLGKLPFYFEEVELVPYLEDLVGEAQFDMEKKAVTLTLELAQASRSIKVKADREKLKRVLTNIWENAVKYADKEQTVIQVKLQEQEQHMVLEIADNGQGIPAEALPLIFDRFYRADPSRNMATGGSGLGLAIAKQIILGHDGTIRAESEEGHGTRIIIALPRLTRLRGRTDEADPYH</sequence>
<dbReference type="Pfam" id="PF00512">
    <property type="entry name" value="HisKA"/>
    <property type="match status" value="1"/>
</dbReference>
<evidence type="ECO:0000256" key="5">
    <source>
        <dbReference type="ARBA" id="ARBA00022553"/>
    </source>
</evidence>
<evidence type="ECO:0000256" key="2">
    <source>
        <dbReference type="ARBA" id="ARBA00004651"/>
    </source>
</evidence>
<dbReference type="EC" id="2.7.13.3" evidence="3"/>
<evidence type="ECO:0000256" key="6">
    <source>
        <dbReference type="ARBA" id="ARBA00022679"/>
    </source>
</evidence>
<dbReference type="PROSITE" id="PS50109">
    <property type="entry name" value="HIS_KIN"/>
    <property type="match status" value="1"/>
</dbReference>
<dbReference type="RefSeq" id="WP_166150287.1">
    <property type="nucleotide sequence ID" value="NZ_JAAOIW010000004.1"/>
</dbReference>
<dbReference type="SMART" id="SM00304">
    <property type="entry name" value="HAMP"/>
    <property type="match status" value="1"/>
</dbReference>
<gene>
    <name evidence="17" type="ORF">G9U52_13580</name>
</gene>
<dbReference type="SUPFAM" id="SSF158472">
    <property type="entry name" value="HAMP domain-like"/>
    <property type="match status" value="1"/>
</dbReference>
<evidence type="ECO:0000256" key="13">
    <source>
        <dbReference type="ARBA" id="ARBA00023136"/>
    </source>
</evidence>
<evidence type="ECO:0000256" key="12">
    <source>
        <dbReference type="ARBA" id="ARBA00023012"/>
    </source>
</evidence>
<feature type="transmembrane region" description="Helical" evidence="14">
    <location>
        <begin position="176"/>
        <end position="199"/>
    </location>
</feature>
<dbReference type="InterPro" id="IPR003594">
    <property type="entry name" value="HATPase_dom"/>
</dbReference>
<dbReference type="CDD" id="cd00082">
    <property type="entry name" value="HisKA"/>
    <property type="match status" value="1"/>
</dbReference>
<evidence type="ECO:0000256" key="14">
    <source>
        <dbReference type="SAM" id="Phobius"/>
    </source>
</evidence>
<keyword evidence="5" id="KW-0597">Phosphoprotein</keyword>
<dbReference type="CDD" id="cd06225">
    <property type="entry name" value="HAMP"/>
    <property type="match status" value="1"/>
</dbReference>
<keyword evidence="11 14" id="KW-1133">Transmembrane helix</keyword>
<dbReference type="PANTHER" id="PTHR45528">
    <property type="entry name" value="SENSOR HISTIDINE KINASE CPXA"/>
    <property type="match status" value="1"/>
</dbReference>
<dbReference type="PROSITE" id="PS50885">
    <property type="entry name" value="HAMP"/>
    <property type="match status" value="1"/>
</dbReference>
<dbReference type="Pfam" id="PF02518">
    <property type="entry name" value="HATPase_c"/>
    <property type="match status" value="1"/>
</dbReference>
<evidence type="ECO:0000259" key="16">
    <source>
        <dbReference type="PROSITE" id="PS50885"/>
    </source>
</evidence>
<keyword evidence="6" id="KW-0808">Transferase</keyword>
<evidence type="ECO:0000313" key="18">
    <source>
        <dbReference type="Proteomes" id="UP001165962"/>
    </source>
</evidence>
<dbReference type="InterPro" id="IPR036097">
    <property type="entry name" value="HisK_dim/P_sf"/>
</dbReference>
<reference evidence="17" key="1">
    <citation type="submission" date="2020-03" db="EMBL/GenBank/DDBJ databases">
        <title>Draft sequencing of Paenibacilllus sp. S3N08.</title>
        <authorList>
            <person name="Kim D.-U."/>
        </authorList>
    </citation>
    <scope>NUCLEOTIDE SEQUENCE</scope>
    <source>
        <strain evidence="17">S3N08</strain>
    </source>
</reference>
<dbReference type="EMBL" id="JAAOIW010000004">
    <property type="protein sequence ID" value="NHN30864.1"/>
    <property type="molecule type" value="Genomic_DNA"/>
</dbReference>
<dbReference type="Proteomes" id="UP001165962">
    <property type="component" value="Unassembled WGS sequence"/>
</dbReference>
<dbReference type="SMART" id="SM00388">
    <property type="entry name" value="HisKA"/>
    <property type="match status" value="1"/>
</dbReference>
<name>A0ABX0J9L8_9BACL</name>
<keyword evidence="12" id="KW-0902">Two-component regulatory system</keyword>
<comment type="caution">
    <text evidence="17">The sequence shown here is derived from an EMBL/GenBank/DDBJ whole genome shotgun (WGS) entry which is preliminary data.</text>
</comment>
<dbReference type="Gene3D" id="6.10.340.10">
    <property type="match status" value="1"/>
</dbReference>
<dbReference type="InterPro" id="IPR003661">
    <property type="entry name" value="HisK_dim/P_dom"/>
</dbReference>
<evidence type="ECO:0000256" key="10">
    <source>
        <dbReference type="ARBA" id="ARBA00022840"/>
    </source>
</evidence>
<comment type="catalytic activity">
    <reaction evidence="1">
        <text>ATP + protein L-histidine = ADP + protein N-phospho-L-histidine.</text>
        <dbReference type="EC" id="2.7.13.3"/>
    </reaction>
</comment>
<dbReference type="PANTHER" id="PTHR45528:SF1">
    <property type="entry name" value="SENSOR HISTIDINE KINASE CPXA"/>
    <property type="match status" value="1"/>
</dbReference>
<comment type="subcellular location">
    <subcellularLocation>
        <location evidence="2">Cell membrane</location>
        <topology evidence="2">Multi-pass membrane protein</topology>
    </subcellularLocation>
</comment>